<dbReference type="Gene3D" id="3.40.50.2020">
    <property type="match status" value="1"/>
</dbReference>
<evidence type="ECO:0000259" key="4">
    <source>
        <dbReference type="Pfam" id="PF00156"/>
    </source>
</evidence>
<dbReference type="NCBIfam" id="NF002635">
    <property type="entry name" value="PRK02304.1-4"/>
    <property type="match status" value="1"/>
</dbReference>
<proteinExistence type="inferred from homology"/>
<dbReference type="PANTHER" id="PTHR43864">
    <property type="entry name" value="HYPOXANTHINE/GUANINE PHOSPHORIBOSYLTRANSFERASE"/>
    <property type="match status" value="1"/>
</dbReference>
<protein>
    <recommendedName>
        <fullName evidence="3">HGPRTase-like protein</fullName>
        <ecNumber evidence="3">2.4.2.-</ecNumber>
    </recommendedName>
</protein>
<dbReference type="InterPro" id="IPR029057">
    <property type="entry name" value="PRTase-like"/>
</dbReference>
<keyword evidence="1 3" id="KW-0808">Transferase</keyword>
<keyword evidence="6" id="KW-1185">Reference proteome</keyword>
<dbReference type="NCBIfam" id="NF040646">
    <property type="entry name" value="HPT_Archaea"/>
    <property type="match status" value="1"/>
</dbReference>
<dbReference type="GO" id="GO:0006166">
    <property type="term" value="P:purine ribonucleoside salvage"/>
    <property type="evidence" value="ECO:0007669"/>
    <property type="project" value="UniProtKB-KW"/>
</dbReference>
<gene>
    <name evidence="5" type="ORF">CV102_12445</name>
</gene>
<evidence type="ECO:0000256" key="1">
    <source>
        <dbReference type="ARBA" id="ARBA00022679"/>
    </source>
</evidence>
<feature type="domain" description="Phosphoribosyltransferase" evidence="4">
    <location>
        <begin position="42"/>
        <end position="159"/>
    </location>
</feature>
<evidence type="ECO:0000313" key="5">
    <source>
        <dbReference type="EMBL" id="TYL38599.1"/>
    </source>
</evidence>
<comment type="similarity">
    <text evidence="3">Belongs to the purine/pyrimidine phosphoribosyltransferase family. Archaeal HPRT subfamily.</text>
</comment>
<dbReference type="SUPFAM" id="SSF53271">
    <property type="entry name" value="PRTase-like"/>
    <property type="match status" value="1"/>
</dbReference>
<dbReference type="EMBL" id="PHNJ01000005">
    <property type="protein sequence ID" value="TYL38599.1"/>
    <property type="molecule type" value="Genomic_DNA"/>
</dbReference>
<dbReference type="CDD" id="cd06223">
    <property type="entry name" value="PRTases_typeI"/>
    <property type="match status" value="1"/>
</dbReference>
<dbReference type="AlphaFoldDB" id="A0A8J8Q4A9"/>
<name>A0A8J8Q4A9_9EURY</name>
<dbReference type="InterPro" id="IPR000836">
    <property type="entry name" value="PRTase_dom"/>
</dbReference>
<dbReference type="OrthoDB" id="8323at2157"/>
<comment type="function">
    <text evidence="3">May catalyze a purine salvage reaction, the substrate is unknown.</text>
</comment>
<accession>A0A8J8Q4A9</accession>
<evidence type="ECO:0000256" key="2">
    <source>
        <dbReference type="ARBA" id="ARBA00022726"/>
    </source>
</evidence>
<dbReference type="RefSeq" id="WP_148858308.1">
    <property type="nucleotide sequence ID" value="NZ_PHNJ01000005.1"/>
</dbReference>
<keyword evidence="5" id="KW-0328">Glycosyltransferase</keyword>
<organism evidence="5 6">
    <name type="scientific">Natronococcus pandeyae</name>
    <dbReference type="NCBI Taxonomy" id="2055836"/>
    <lineage>
        <taxon>Archaea</taxon>
        <taxon>Methanobacteriati</taxon>
        <taxon>Methanobacteriota</taxon>
        <taxon>Stenosarchaea group</taxon>
        <taxon>Halobacteria</taxon>
        <taxon>Halobacteriales</taxon>
        <taxon>Natrialbaceae</taxon>
        <taxon>Natronococcus</taxon>
    </lineage>
</organism>
<dbReference type="InterPro" id="IPR050118">
    <property type="entry name" value="Pur/Pyrimidine_PRTase"/>
</dbReference>
<sequence length="200" mass="21682">MERLLDSLDDAPIIDKDGYEYLVHPISNGVPMLDPALLREVVVEVMKTADLDVDKIVAPEAMGIHLATAVSLQTDIPLVVIRKRPYGLEGEVSLHQETGYSESEMYINDISEGDRVVVIDDMLSTGGTLAAICESLDDIGAEIADIVVVMRKVGDSALDETAFEATSLIDITVEDGEVTVHETLETVDDDVAPNSMHESE</sequence>
<dbReference type="EC" id="2.4.2.-" evidence="3"/>
<evidence type="ECO:0000256" key="3">
    <source>
        <dbReference type="HAMAP-Rule" id="MF_01467"/>
    </source>
</evidence>
<comment type="caution">
    <text evidence="5">The sequence shown here is derived from an EMBL/GenBank/DDBJ whole genome shotgun (WGS) entry which is preliminary data.</text>
</comment>
<dbReference type="Pfam" id="PF00156">
    <property type="entry name" value="Pribosyltran"/>
    <property type="match status" value="1"/>
</dbReference>
<reference evidence="5" key="1">
    <citation type="submission" date="2017-11" db="EMBL/GenBank/DDBJ databases">
        <authorList>
            <person name="Kajale S.C."/>
            <person name="Sharma A."/>
        </authorList>
    </citation>
    <scope>NUCLEOTIDE SEQUENCE</scope>
    <source>
        <strain evidence="5">LS1_42</strain>
    </source>
</reference>
<dbReference type="InterPro" id="IPR026597">
    <property type="entry name" value="HGPRTase-like"/>
</dbReference>
<dbReference type="Proteomes" id="UP000766904">
    <property type="component" value="Unassembled WGS sequence"/>
</dbReference>
<dbReference type="GO" id="GO:0016757">
    <property type="term" value="F:glycosyltransferase activity"/>
    <property type="evidence" value="ECO:0007669"/>
    <property type="project" value="UniProtKB-KW"/>
</dbReference>
<dbReference type="PANTHER" id="PTHR43864:SF1">
    <property type="entry name" value="XANTHINE PHOSPHORIBOSYLTRANSFERASE"/>
    <property type="match status" value="1"/>
</dbReference>
<evidence type="ECO:0000313" key="6">
    <source>
        <dbReference type="Proteomes" id="UP000766904"/>
    </source>
</evidence>
<keyword evidence="2 3" id="KW-0660">Purine salvage</keyword>
<dbReference type="HAMAP" id="MF_01467">
    <property type="entry name" value="Hypx_phosphoribosyltr"/>
    <property type="match status" value="1"/>
</dbReference>